<name>A0A9D1WJR8_9FIRM</name>
<keyword evidence="1" id="KW-0808">Transferase</keyword>
<reference evidence="1" key="2">
    <citation type="submission" date="2021-04" db="EMBL/GenBank/DDBJ databases">
        <authorList>
            <person name="Gilroy R."/>
        </authorList>
    </citation>
    <scope>NUCLEOTIDE SEQUENCE</scope>
    <source>
        <strain evidence="1">ChiSjej1B19-8411</strain>
    </source>
</reference>
<keyword evidence="1" id="KW-0418">Kinase</keyword>
<dbReference type="EMBL" id="DXEX01000266">
    <property type="protein sequence ID" value="HIX60531.1"/>
    <property type="molecule type" value="Genomic_DNA"/>
</dbReference>
<dbReference type="SUPFAM" id="SSF52540">
    <property type="entry name" value="P-loop containing nucleoside triphosphate hydrolases"/>
    <property type="match status" value="1"/>
</dbReference>
<sequence>MKTSTVITIGRQYGSGGRQIGQELASALGIKCYDKELLEHASNDSGICKELFESNDERPTKSLLYSIVMDSYSFGYSTAAFPEMPMNHKVFLAQFEAIKKLAQEGPCVMVGRCADYALADMKNAFSVFIHCDLNKRIRRIADKYQLKDNVAKDRILKTDKSRSSYYNYYTNKKWGEAAGYDLCIDSGRFGIDGSVKAILEAIRIFEENL</sequence>
<gene>
    <name evidence="1" type="ORF">IAA45_12580</name>
</gene>
<comment type="caution">
    <text evidence="1">The sequence shown here is derived from an EMBL/GenBank/DDBJ whole genome shotgun (WGS) entry which is preliminary data.</text>
</comment>
<reference evidence="1" key="1">
    <citation type="journal article" date="2021" name="PeerJ">
        <title>Extensive microbial diversity within the chicken gut microbiome revealed by metagenomics and culture.</title>
        <authorList>
            <person name="Gilroy R."/>
            <person name="Ravi A."/>
            <person name="Getino M."/>
            <person name="Pursley I."/>
            <person name="Horton D.L."/>
            <person name="Alikhan N.F."/>
            <person name="Baker D."/>
            <person name="Gharbi K."/>
            <person name="Hall N."/>
            <person name="Watson M."/>
            <person name="Adriaenssens E.M."/>
            <person name="Foster-Nyarko E."/>
            <person name="Jarju S."/>
            <person name="Secka A."/>
            <person name="Antonio M."/>
            <person name="Oren A."/>
            <person name="Chaudhuri R.R."/>
            <person name="La Ragione R."/>
            <person name="Hildebrand F."/>
            <person name="Pallen M.J."/>
        </authorList>
    </citation>
    <scope>NUCLEOTIDE SEQUENCE</scope>
    <source>
        <strain evidence="1">ChiSjej1B19-8411</strain>
    </source>
</reference>
<dbReference type="AlphaFoldDB" id="A0A9D1WJR8"/>
<evidence type="ECO:0000313" key="1">
    <source>
        <dbReference type="EMBL" id="HIX60531.1"/>
    </source>
</evidence>
<accession>A0A9D1WJR8</accession>
<dbReference type="Pfam" id="PF13189">
    <property type="entry name" value="Cytidylate_kin2"/>
    <property type="match status" value="1"/>
</dbReference>
<protein>
    <submittedName>
        <fullName evidence="1">Cytidylate kinase-like family protein</fullName>
    </submittedName>
</protein>
<dbReference type="InterPro" id="IPR027417">
    <property type="entry name" value="P-loop_NTPase"/>
</dbReference>
<dbReference type="Gene3D" id="3.40.50.300">
    <property type="entry name" value="P-loop containing nucleotide triphosphate hydrolases"/>
    <property type="match status" value="1"/>
</dbReference>
<dbReference type="GO" id="GO:0016301">
    <property type="term" value="F:kinase activity"/>
    <property type="evidence" value="ECO:0007669"/>
    <property type="project" value="UniProtKB-KW"/>
</dbReference>
<evidence type="ECO:0000313" key="2">
    <source>
        <dbReference type="Proteomes" id="UP000886817"/>
    </source>
</evidence>
<organism evidence="1 2">
    <name type="scientific">Candidatus Blautia gallistercoris</name>
    <dbReference type="NCBI Taxonomy" id="2838490"/>
    <lineage>
        <taxon>Bacteria</taxon>
        <taxon>Bacillati</taxon>
        <taxon>Bacillota</taxon>
        <taxon>Clostridia</taxon>
        <taxon>Lachnospirales</taxon>
        <taxon>Lachnospiraceae</taxon>
        <taxon>Blautia</taxon>
    </lineage>
</organism>
<dbReference type="Proteomes" id="UP000886817">
    <property type="component" value="Unassembled WGS sequence"/>
</dbReference>
<proteinExistence type="predicted"/>